<evidence type="ECO:0000313" key="1">
    <source>
        <dbReference type="EMBL" id="KAI5666606.1"/>
    </source>
</evidence>
<organism evidence="1 2">
    <name type="scientific">Catharanthus roseus</name>
    <name type="common">Madagascar periwinkle</name>
    <name type="synonym">Vinca rosea</name>
    <dbReference type="NCBI Taxonomy" id="4058"/>
    <lineage>
        <taxon>Eukaryota</taxon>
        <taxon>Viridiplantae</taxon>
        <taxon>Streptophyta</taxon>
        <taxon>Embryophyta</taxon>
        <taxon>Tracheophyta</taxon>
        <taxon>Spermatophyta</taxon>
        <taxon>Magnoliopsida</taxon>
        <taxon>eudicotyledons</taxon>
        <taxon>Gunneridae</taxon>
        <taxon>Pentapetalae</taxon>
        <taxon>asterids</taxon>
        <taxon>lamiids</taxon>
        <taxon>Gentianales</taxon>
        <taxon>Apocynaceae</taxon>
        <taxon>Rauvolfioideae</taxon>
        <taxon>Vinceae</taxon>
        <taxon>Catharanthinae</taxon>
        <taxon>Catharanthus</taxon>
    </lineage>
</organism>
<dbReference type="Proteomes" id="UP001060085">
    <property type="component" value="Linkage Group LG04"/>
</dbReference>
<dbReference type="EMBL" id="CM044704">
    <property type="protein sequence ID" value="KAI5666606.1"/>
    <property type="molecule type" value="Genomic_DNA"/>
</dbReference>
<sequence>MDGSFRIAFELERFISRRPRLASVPEFDYLLKKGDKVTEEEVVKALGELFLHPNYTIPMLGCFRPLAEKIVRRAVDLLLLVPDLRSNSDDCMSEFDDAKILIGGEELDSTELIHILDVHVRSGKGLSLHELACLAFCRSLDLFPSLLGLVLDYFTASPPPFERIKLNELVYKDLVMAGNQLLKVVQISYRFLLAKPDVFTSFWDWSYFVDFVHHFSDIQHGEDQQLKRNVTDIRWCSIQILSVILKTRDGTSSDLNLGPGEAFSSLLRWHEFCQDVSLEKAGWFMESPALSEVHMSSEQLDHDRSNYLETSGKSFTYEFSSGLHVNVLQNQSSLQRKWNSRNPFIMTAAIRTSFEMVFLAVSQRWPVLLYGPAGAGKTATINRLAQGHGSQVLSIHMDEQIDGKTLLGSYVCTDQPGEFRWQPGSLTQAVSNGYWVVFEDIDKAPPDVLSILLPLLEGASSILTGHGEAVRVHEGFRIFSTISSSKLDAAEGKNSLGSLWRRVIVAPPSDKDLLDIVKAWYTELEPLGEKLIETFLRMNDLAGFPHGTTASLSSHGRFSMRDLLKWCKRIMNLGLTFGGDFLSSLACSSIYREAVDIFAAYSTSAENRLKMMKEIARLWMIPNVETLYPVNKPLIQDMGSDLCIGRVTLHRTQVTVGSEKKPFVQIRSSVHVLERIACSVKLNEPVLLVGETGTGKTTLVQSLAARLAQKLVVLNLSQQSDVADLLGGFRPIDAQFVLIPLYKEFENLFSSTFSSKGNGEFLARLRKYLINKNWSMLLTGFQKGVRKIVEIGKSGCGIKRKRPLSEDLLKAWERFSSKLERARGKINGSDGMIFSFVEGAFVTALKNGEWILLDEINLAPPETLQRIIGVLEEEGGSLCLAERGDIDYVSRHPNFRIFGCMNPATDAGKRDLPFSLRSRFTEYFVDEVLNDEDLGLFIEQYLDNDHSKKELVSKIVNFYKAAKRESEERLQDGANQKPQFSLRSLYRALEYARKARRKFEFDKALYDGFCMFFMTLLDEPSAKLMNQLISSYLLGGKLPKPVPFDNYLNVGGNSLSDPLLESYVLTRTVKEHLSNLARAIFIGRYPVLLQGPTSSGKTSLVQYLAAITGHEFVRINNHEHTDLQEYLGTYITDTTGKLVFHEGILVKAVRNGYWIVLDELNLAPSDVLEALNRLLDDNRELFVPELRETIRAHPDFMLFATQNPPNFYGGRKMLSRAFRNRFVEIHVDEIPQDELSTILEKRCAIPESYAKKMIDVMKELQLHRQGSKVFAGKQGYITPRDLFRWAGRFGVFGSTYEDLARDGYYLLAERLRDDDEKRVVREVLERHLRVKLAEDDFYKQEAHDGDKIIWTRSMCRLYFLVERCYRMREPVLLVGETGGGKTTVCQLLSIVLQSRLHILNCHQYTETSDFLGGFYPVRDRSSIISDYKNRCRDLMISKAILNYPGDSEISSDINRASLMLDTLSKIINNYRQGLVSHPEVNIQEVEYIERVIMDLSNLHHKWQTIFIWQDGPLVEAMKNGDLFLVDEISLADDSVLERLNSVLEPERKLSLAEKGGTELEIVTAHPNFFLLATMNPGGDYGKKELSPALRNRFTEIWVPSVGNINELKCIGLERIASPQLSGIVYIMLNFWEWFNHLETGRTLTVRDFLSWVSFVNVTEESLRPERALLHGVFLVLLDGLSLGTNLSKSDAVKLMEKCLSFLLKQLEGQYPNLDLSNITKLDNYGWADSSNSAVTSVLDAVDMLRDNHFGIHPFYIEQGDGYSDASGFEFLAPTTRRNAMRVLRAMQLAKPVLLEGSPGVGKTSLVAAIGKFSGHTVVRINLSEQTDIMDLLGSDLPVESDEGMQFAWSDGILLQALKEGSWVLLDELNLAPQSVLEGLNAILDHRAEVFIPELGRTFKCPASFRVFACQNPSSQGGGRKGLPKSFLNRFTKVYVDELVEDDYISICSSLYPSIPRSLLCKLVLFNKRLHEDTMLYHKFAQDGSPWEFNLRDVVRSCEMIQGAHEKSKFHCFLNTVYLQRMRTPADRLEMLRLYEEIFGLKPFINPYPRVQINHQYLIVGNISIKRKLYQACGFSERQLKVLPGLLTSLEAVADCVKHQWLCILVGPPSSGKTSLIRLLAQLTGNVLNELNLSSATDISELLGCFEQHNAFRNYRLIIAQVEKYMNEYCSLHLESTPEVSLRRKDLLTRWLTFLSEIDSSAAISSTSTDVETWRTRCYSSIPLLVEIVECLRSDLEGKKLPVAWSCKNLDKTLLTIRKLEEGYSRRQYSAKFEWITGQLLKAIENGEWIVLENANLCNPTVLDRINSLVEQSGSITVNECGTVDGKPVVLHPHSEFRMFLTVNPSLGEVSRAMRNRGVEIYLMQPFWLLDEDFDRSSVDAELRDANRFIVLSGIPIGKMVNMMANAHIYARREGARLGVGITYLELARWIQLLVQLITRGNQAIWSLQVSWEHTYLSSLGEGEGRNIVDHAAKSYLSILDFHGDDCFQDSSICLPGGWPKPLTVRDLVLYSKETCVRQNCMYLEFLGAQSACSLVSSRRLEEQDLAAIGSERIYLMDVRRLYLIMFPMASIDKGANEVRQKKLNSESTEKMLFFAANWAIEQATEYDLELYLCWFNWFGSQLEPFCSFFYSFLDMLKNEELKHPIWKKIFRCREELLSHGTIELEAIPVPILSMDFVDFFASDNLQESHAGLLMNSIKSVPLLRLSYQQWRAETHYVHNQRTKDFVPILNTLRMVEKKVLELLVESASFDVLFQLYNSLLEHHILFWNGVKSLRDESYAVSLNDYIVISWRSLLKKIGKIKEFCPEEVDNFWKEAKTWNRVFFGFLCSQNSLLWLHGGHPFLPHSGNIYKKQCQLLELCNQVWPTKTCYWELNGNYKFTEAVLSFNPELRFLVLQGFSMSSYITGRSDESDSDVVQQLEEMYQMLSERIRFEKQKVQVKEMISEQPWWSANLSVCCGFFTDLLCRRSGFHCLLDELPILDDNSFFFDTLLLPELSQIPLLDPKEQHQALSKLTCHLESALKVSLNWTSRAPTDLLPHQKIIWTVDAWESIPAVDVKVSSYVLEMWFKWHSFLWMHYPVPSDDVSEHSAADIILPDRLFRPLKAETVARILGSTWAIRDYPLQSFKLRVCSSNLWNGCPSAINVKSLLHSAAWSLFRQIIHAHKSSFEVEQYAKIEFLLSSVSSTNADDTKKVMDFLESSNHEIFKSLLEPLVKPLLAEFCSPSSCDDSLFALGCVWLRIAGLRFHLLICCDDIDPTVKYSIKYSQLMEKIASLELEIGVRNECARLAGCFQLRGPDNSKVRLLENLHAERKRIRRQIVYRSQAGKFKKLKNECDEFLEFVKTSLSWIKNIEDMPARSLDLEQVKNWQGRATCFIERLSKEYSEYVDIIEPVQVAIYEMKLGLSLVLSSSLCQTVLEKVGQQDSDFVLDTVYSFVRFPRRLSSKNILITTGSWQNKLTYHDIQYPLDIGSLDLRLVEDLVTLARDTSDKASSALQFKSSIYKNVLLNIMHSIAETHLLDNASFLLLDRVFDQFASFWMHMKLQVRKREENEAQPFKFRPRAFRIENIIDLDISTLRDSVENESFLEWQELATEKESKEELIADESPENLEQEWSSVEDSVLNATIDIHNQLFGSVDLIQNPGIIQVSDADKRSAFVDCYGLGIRMIRNLEGFFSSSLDAKLMPEHIFRVCLEHDMKFVSSHKSGRTYNFYKDSNAPVMAKMVEPLLNLRKTVILLLKEWNEHPALQKILDAIEMVLAIPLSTPLAKAVSGMQFLLNRIRTLQETVAKFPLSVILKPIYALLSGWQKLEFESWPTLLDEVEAQFETNAGRLWFPLYSVLQHRHSTESGINEYNEFTIQSLDEFMLTSSIGEFRRRLQLVLAFHGHISSGLCRGSYSSPCQVENVKVLYNTFGFYVQFLSIISEHIGANRRKIEEELEGHKKLCGWEQNDNSMNMENSRRARQKLRKIIEKYTVLLEQPVTLFISKEMARRDVGNQSIQGPPILKFDVSEKKRELDLLCNQAKDEDRLSCFQKKVELVLETLHLLRTIDVNFSYIPNKDMEEVTNIIKDTVPFQFSSLLKRGKQAWETIKKICEATIDCDVIWADEKKHFLKRRVFSDLLKLLESCGLSKHRSTITEDQKSGYWLIQPSYCVQHLLLTQGVSSMGAVDKTNSGKLQCLQSDWKTANEFYFKSIISMQVLQQSRLKFHKDFTLEQVERSSCFLDHLISIQQEQRAAAYGFSEQLKCLRQCLRPLANLSSEFAGLEPSDRSSTSNQNAIFKCMWQQKQLLDNWCKTLKEVQLLLETIENNHLHSCSSIKEIAKRIHLFVEKFLQDFQNSKDLLDIHLLGETSATVAEGFPLHPYSINKQMKHLVSDNFLLMRVFEDNFNAFSNERSIGGTIEDIIFGNFQDLFKKATFIEEQFNADLKARNQPEKMSEDFDLRRASSAELENDFFAALKEVYNCVMNAFPGVFLLENGPAFSEESLRSISEWRRIFDSDVQHLKLDLICDKLMKTTSFAGELLNYYINSNPSLCSLIGAHLRHLWSLLDVILAFSDNLLHDFLTMHRIVSEVTHVLAEVLASLFTKGYGIPEEQANDAGPDTTQDASGTGMGEGAGVNDVSDQIHDEDQLLGTSEKPNEENDGFSDVPQKNDKGIEMEQDFDGDVLSVSEESGEDDEHDDEGDEPLDSAFGDTGLNSENVDEKSQDKNDDQNSSSMNEKYESGPPIKEKDFSDRELRAKEDPASVADEAGEDGNKFNKQDENGSEVPPDRIEDMLMEKEDAFSDPSGLKPDEPNQGSDEDIEMDETKGSDEDVEMEEAECSETMDDDEIADTKDSANCENGEEQSDPVDETLGDEGSKHLGENSEAASTGSDHENDTGTDSSEQKKQPPQVGTSNLFYDNMQTMQSADQLQAKSGMSDLGDVAPEAKWSDGNDLQSDLAPMRGLPNSSAIEIPVADSSEGKKLGNHHFDTPMLPLDSSSQKREPNPCRSLGEALDGWKERVKVSVDLQDKRMEDSDDLIDDNATEYGYTAELEKGTAQALGPATVEQIDKTMRGNNLDRDTGISGAEAHGTDMEIEKEPSETCSVQNASLNPGGNVKKSAEPFDVEEQPEGSMEPQSNHNVDPKLAQSLVSMNSSYLSEDINQLGVLTLNDEDLGKACRLEEISPQMRENAAILWRRYELLTTRLSQELAEQLRLVMEPTLASKLQGDYRTGKRINMKKVIPYIASHYRKDKIWLRRTRPNKRDYQVVIAVDDSRSMQENRCGTVAIEALVTVCRAMSQLEVGNLAVASFGKQGNIRMLHDFDQPFSGEAGIKMISSLTFKQENTTVDKPMVDLLKYLSNMLDAAVENSRLPSGHNPLQQLVLIIADGRFHEEKEKLKRCVRDLLSTKRMVAFLLLDSAEESITELMDVTFHEGNITSTKYMDSFPFPYYVVLKNIEALPRTLADLLRQWFEIMQHSRD</sequence>
<comment type="caution">
    <text evidence="1">The sequence shown here is derived from an EMBL/GenBank/DDBJ whole genome shotgun (WGS) entry which is preliminary data.</text>
</comment>
<protein>
    <submittedName>
        <fullName evidence="1">Uncharacterized protein</fullName>
    </submittedName>
</protein>
<name>A0ACC0B1U5_CATRO</name>
<evidence type="ECO:0000313" key="2">
    <source>
        <dbReference type="Proteomes" id="UP001060085"/>
    </source>
</evidence>
<keyword evidence="2" id="KW-1185">Reference proteome</keyword>
<gene>
    <name evidence="1" type="ORF">M9H77_16459</name>
</gene>
<accession>A0ACC0B1U5</accession>
<proteinExistence type="predicted"/>
<reference evidence="2" key="1">
    <citation type="journal article" date="2023" name="Nat. Plants">
        <title>Single-cell RNA sequencing provides a high-resolution roadmap for understanding the multicellular compartmentation of specialized metabolism.</title>
        <authorList>
            <person name="Sun S."/>
            <person name="Shen X."/>
            <person name="Li Y."/>
            <person name="Li Y."/>
            <person name="Wang S."/>
            <person name="Li R."/>
            <person name="Zhang H."/>
            <person name="Shen G."/>
            <person name="Guo B."/>
            <person name="Wei J."/>
            <person name="Xu J."/>
            <person name="St-Pierre B."/>
            <person name="Chen S."/>
            <person name="Sun C."/>
        </authorList>
    </citation>
    <scope>NUCLEOTIDE SEQUENCE [LARGE SCALE GENOMIC DNA]</scope>
</reference>